<keyword evidence="3" id="KW-0378">Hydrolase</keyword>
<dbReference type="EMBL" id="LR797516">
    <property type="protein sequence ID" value="CAB4222222.1"/>
    <property type="molecule type" value="Genomic_DNA"/>
</dbReference>
<keyword evidence="5" id="KW-1273">Viral capsid maturation</keyword>
<dbReference type="GO" id="GO:0046797">
    <property type="term" value="P:viral procapsid maturation"/>
    <property type="evidence" value="ECO:0007669"/>
    <property type="project" value="UniProtKB-KW"/>
</dbReference>
<evidence type="ECO:0000256" key="5">
    <source>
        <dbReference type="ARBA" id="ARBA00023045"/>
    </source>
</evidence>
<sequence>MIHLTAQLVTVDAAAPDAAPDAPPARTITGLAVPWNVTASVSDGTKVCFLPGSLSEAGPAPKLLGNHDMGQLMGMVTERVSTDEGMMFTAKLANIPMADNALELMTMGALDSVSVGAVPVDFKWAGDTMMISAANWVELSIVPIPAFASAQIATVAAEAAAEPETDSPPSPEEIEMPEIVAPVEAATVLTTPIYATVEAATVLTTPIYATAAVNLPLPTPAEYIAAMAAGGERFARVQAAVRAAAPDVLTSDTPGILPQIIVSPVYNNFLGLRPVIDACGARAMPAGGKIFIRPSVTTHTSMAVQSAENTSLQAGTFVVTSNAVTKGTYGGYATISEQDIDWTDPNVVALILDDMARIYANTTDNVAADALVTAATVTETFDPLLIADPAEWTRFAYAAGAAILTGSNGNLPTHMFVDTGTWAALGQLCDTAGRPLFPQMGPMNAFGSLAPGNGSGVAFGLNIVVDRNFAADTLIIGDTTGFECFEQQKGALSLTAPDTISRTISWHGYFSTLMIDNTKFIKADFS</sequence>
<proteinExistence type="predicted"/>
<keyword evidence="4" id="KW-0118">Viral capsid assembly</keyword>
<accession>A0A6J5T335</accession>
<evidence type="ECO:0000256" key="4">
    <source>
        <dbReference type="ARBA" id="ARBA00022950"/>
    </source>
</evidence>
<keyword evidence="2 7" id="KW-0645">Protease</keyword>
<feature type="domain" description="Prohead serine protease" evidence="6">
    <location>
        <begin position="27"/>
        <end position="158"/>
    </location>
</feature>
<gene>
    <name evidence="7" type="ORF">UFOVP1659_5</name>
</gene>
<reference evidence="7" key="1">
    <citation type="submission" date="2020-05" db="EMBL/GenBank/DDBJ databases">
        <authorList>
            <person name="Chiriac C."/>
            <person name="Salcher M."/>
            <person name="Ghai R."/>
            <person name="Kavagutti S V."/>
        </authorList>
    </citation>
    <scope>NUCLEOTIDE SEQUENCE</scope>
</reference>
<dbReference type="GO" id="GO:0006508">
    <property type="term" value="P:proteolysis"/>
    <property type="evidence" value="ECO:0007669"/>
    <property type="project" value="UniProtKB-KW"/>
</dbReference>
<dbReference type="GO" id="GO:0008233">
    <property type="term" value="F:peptidase activity"/>
    <property type="evidence" value="ECO:0007669"/>
    <property type="project" value="UniProtKB-KW"/>
</dbReference>
<dbReference type="InterPro" id="IPR054613">
    <property type="entry name" value="Peptidase_S78_dom"/>
</dbReference>
<evidence type="ECO:0000313" key="7">
    <source>
        <dbReference type="EMBL" id="CAB4222222.1"/>
    </source>
</evidence>
<evidence type="ECO:0000259" key="6">
    <source>
        <dbReference type="Pfam" id="PF04586"/>
    </source>
</evidence>
<dbReference type="SUPFAM" id="SSF56563">
    <property type="entry name" value="Major capsid protein gp5"/>
    <property type="match status" value="1"/>
</dbReference>
<organism evidence="7">
    <name type="scientific">uncultured Caudovirales phage</name>
    <dbReference type="NCBI Taxonomy" id="2100421"/>
    <lineage>
        <taxon>Viruses</taxon>
        <taxon>Duplodnaviria</taxon>
        <taxon>Heunggongvirae</taxon>
        <taxon>Uroviricota</taxon>
        <taxon>Caudoviricetes</taxon>
        <taxon>Peduoviridae</taxon>
        <taxon>Maltschvirus</taxon>
        <taxon>Maltschvirus maltsch</taxon>
    </lineage>
</organism>
<dbReference type="Pfam" id="PF04586">
    <property type="entry name" value="Peptidase_S78"/>
    <property type="match status" value="1"/>
</dbReference>
<dbReference type="Pfam" id="PF25209">
    <property type="entry name" value="Phage_capsid_4"/>
    <property type="match status" value="1"/>
</dbReference>
<evidence type="ECO:0000256" key="3">
    <source>
        <dbReference type="ARBA" id="ARBA00022801"/>
    </source>
</evidence>
<evidence type="ECO:0000256" key="2">
    <source>
        <dbReference type="ARBA" id="ARBA00022670"/>
    </source>
</evidence>
<keyword evidence="1" id="KW-1188">Viral release from host cell</keyword>
<protein>
    <submittedName>
        <fullName evidence="7">Prohead protease</fullName>
    </submittedName>
</protein>
<evidence type="ECO:0000256" key="1">
    <source>
        <dbReference type="ARBA" id="ARBA00022612"/>
    </source>
</evidence>
<name>A0A6J5T335_9CAUD</name>